<accession>A0A4V2RZX8</accession>
<comment type="similarity">
    <text evidence="1">Belongs to the TonB-dependent receptor family.</text>
</comment>
<reference evidence="4 5" key="1">
    <citation type="submission" date="2019-03" db="EMBL/GenBank/DDBJ databases">
        <title>Genomic Encyclopedia of Type Strains, Phase IV (KMG-IV): sequencing the most valuable type-strain genomes for metagenomic binning, comparative biology and taxonomic classification.</title>
        <authorList>
            <person name="Goeker M."/>
        </authorList>
    </citation>
    <scope>NUCLEOTIDE SEQUENCE [LARGE SCALE GENOMIC DNA]</scope>
    <source>
        <strain evidence="4 5">DSM 103236</strain>
    </source>
</reference>
<keyword evidence="2" id="KW-1133">Transmembrane helix</keyword>
<evidence type="ECO:0000259" key="3">
    <source>
        <dbReference type="Pfam" id="PF07715"/>
    </source>
</evidence>
<dbReference type="SUPFAM" id="SSF49464">
    <property type="entry name" value="Carboxypeptidase regulatory domain-like"/>
    <property type="match status" value="1"/>
</dbReference>
<evidence type="ECO:0000256" key="2">
    <source>
        <dbReference type="SAM" id="Phobius"/>
    </source>
</evidence>
<evidence type="ECO:0000256" key="1">
    <source>
        <dbReference type="PROSITE-ProRule" id="PRU01360"/>
    </source>
</evidence>
<comment type="caution">
    <text evidence="4">The sequence shown here is derived from an EMBL/GenBank/DDBJ whole genome shotgun (WGS) entry which is preliminary data.</text>
</comment>
<keyword evidence="1" id="KW-1134">Transmembrane beta strand</keyword>
<gene>
    <name evidence="4" type="ORF">EV200_102237</name>
</gene>
<dbReference type="NCBIfam" id="TIGR04057">
    <property type="entry name" value="SusC_RagA_signa"/>
    <property type="match status" value="1"/>
</dbReference>
<dbReference type="InterPro" id="IPR012910">
    <property type="entry name" value="Plug_dom"/>
</dbReference>
<dbReference type="EMBL" id="SLWO01000002">
    <property type="protein sequence ID" value="TCO28820.1"/>
    <property type="molecule type" value="Genomic_DNA"/>
</dbReference>
<dbReference type="InterPro" id="IPR039426">
    <property type="entry name" value="TonB-dep_rcpt-like"/>
</dbReference>
<dbReference type="RefSeq" id="WP_229676770.1">
    <property type="nucleotide sequence ID" value="NZ_BMJO01000003.1"/>
</dbReference>
<dbReference type="InterPro" id="IPR037066">
    <property type="entry name" value="Plug_dom_sf"/>
</dbReference>
<dbReference type="PROSITE" id="PS52016">
    <property type="entry name" value="TONB_DEPENDENT_REC_3"/>
    <property type="match status" value="1"/>
</dbReference>
<dbReference type="Gene3D" id="2.170.130.10">
    <property type="entry name" value="TonB-dependent receptor, plug domain"/>
    <property type="match status" value="1"/>
</dbReference>
<feature type="domain" description="TonB-dependent receptor plug" evidence="3">
    <location>
        <begin position="137"/>
        <end position="243"/>
    </location>
</feature>
<feature type="transmembrane region" description="Helical" evidence="2">
    <location>
        <begin position="21"/>
        <end position="41"/>
    </location>
</feature>
<dbReference type="InterPro" id="IPR023997">
    <property type="entry name" value="TonB-dep_OMP_SusC/RagA_CS"/>
</dbReference>
<dbReference type="Pfam" id="PF07715">
    <property type="entry name" value="Plug"/>
    <property type="match status" value="1"/>
</dbReference>
<organism evidence="4 5">
    <name type="scientific">Pedobacter psychrotolerans</name>
    <dbReference type="NCBI Taxonomy" id="1843235"/>
    <lineage>
        <taxon>Bacteria</taxon>
        <taxon>Pseudomonadati</taxon>
        <taxon>Bacteroidota</taxon>
        <taxon>Sphingobacteriia</taxon>
        <taxon>Sphingobacteriales</taxon>
        <taxon>Sphingobacteriaceae</taxon>
        <taxon>Pedobacter</taxon>
    </lineage>
</organism>
<dbReference type="AlphaFoldDB" id="A0A4V2RZX8"/>
<dbReference type="Proteomes" id="UP000295684">
    <property type="component" value="Unassembled WGS sequence"/>
</dbReference>
<evidence type="ECO:0000313" key="5">
    <source>
        <dbReference type="Proteomes" id="UP000295684"/>
    </source>
</evidence>
<keyword evidence="1 2" id="KW-0812">Transmembrane</keyword>
<keyword evidence="1" id="KW-0998">Cell outer membrane</keyword>
<dbReference type="InterPro" id="IPR023996">
    <property type="entry name" value="TonB-dep_OMP_SusC/RagA"/>
</dbReference>
<dbReference type="SUPFAM" id="SSF56935">
    <property type="entry name" value="Porins"/>
    <property type="match status" value="1"/>
</dbReference>
<proteinExistence type="inferred from homology"/>
<sequence length="1055" mass="118005">MMDNYTIKGGNGQHIYQKFSALLLRITFMMLSLLLIANAVMAQQRRMLRGTVVDEQNDPLTGVTITLKGTNSRVVSNGEGKFSIEIPTEKSTLLFNYIGMSQKEITLTDKNDIVVSMSNDNKVLNEVIVVGYGQQKKASVVGAISQTSGKVLERTGGVTNLGMALTGNLPGVVTTASSGMPGGEDPQILIRGQSSWNNSSPLILIDGIERSISSIDISSVESVSVLKDASATAVYGVRGANGVILVTTKQGVEGRAQVQVRSNLTAKIASRLPEKYDSYDALMIKNRIIERESIVDQNAWSGYTAMQMIDKYRNPLNSAEWDRYPNVDWEEELFKDRAMSYNTAANVSGGSKFVTYFAGLDLTREGDLFKTFPNQRGYESNFGYNRTNVRSNLDFNLTKTTKFSTKLFGSNAVRQLPYDMADGDQSFWSSAYRTAPDSFRPIYSDGTYGFFPTATQDQPNAAFWLAYSGAEKRTSTQLTTDFILQQKLDMLTKGLSLRGSLSLDNTFLERRRGVNDQFNAAQRKYVNPLTGIVSFEQQRNTGTQFDFTDAIQWSTAAGEVDKTATYRNMNYQFQVNYDRTFGAHAVTGMGLVQRQRTARGSAFPTFREDWVFRTTYNYKSKYLFEANGAYNGSEQFGPDYRFAFFPSVSAGWAISNEEFMKSITFLDLLKVRASWGRIGDDALGGPRWPFRDSYQYGNNTPMGSPAVATPYTIYRIATMGNPNLSWETVEKRNLGFEYSFLKGDISGNVDIFKDHRKDIMIGGGSRAIPSYYGFGTSAPRANLGEVTSQGYEIELRLTHSFGKGIRAWANLALTHATNKTNFRDDPELTPDYQKQEGYAIGQTRSYLDNGFIKSWDDLYGSTVRLSNNQNKLPGDYNIIDFNADGVIDDKDRAPYGYTSNPQNTYNASIGFEWKRFNLFFQFYAVNNVTREIEFPNYQGKSNVVFVERPFWYLQDGGGEVPPPRWSVLDAFGGTGTRYYYDASYIRLKNAELGYTLSGKSISKLGVKSCRFYLNGNNLFLWTNMPDDRESNFSGASGGGAYPTVKRFNFGIDITL</sequence>
<protein>
    <submittedName>
        <fullName evidence="4">TonB-linked SusC/RagA family outer membrane protein</fullName>
    </submittedName>
</protein>
<dbReference type="InterPro" id="IPR008969">
    <property type="entry name" value="CarboxyPept-like_regulatory"/>
</dbReference>
<comment type="subcellular location">
    <subcellularLocation>
        <location evidence="1">Cell outer membrane</location>
        <topology evidence="1">Multi-pass membrane protein</topology>
    </subcellularLocation>
</comment>
<keyword evidence="1 2" id="KW-0472">Membrane</keyword>
<evidence type="ECO:0000313" key="4">
    <source>
        <dbReference type="EMBL" id="TCO28820.1"/>
    </source>
</evidence>
<dbReference type="GO" id="GO:0009279">
    <property type="term" value="C:cell outer membrane"/>
    <property type="evidence" value="ECO:0007669"/>
    <property type="project" value="UniProtKB-SubCell"/>
</dbReference>
<keyword evidence="1" id="KW-0813">Transport</keyword>
<dbReference type="Pfam" id="PF13715">
    <property type="entry name" value="CarbopepD_reg_2"/>
    <property type="match status" value="1"/>
</dbReference>
<dbReference type="NCBIfam" id="TIGR04056">
    <property type="entry name" value="OMP_RagA_SusC"/>
    <property type="match status" value="1"/>
</dbReference>
<name>A0A4V2RZX8_9SPHI</name>
<dbReference type="FunFam" id="2.170.130.10:FF:000003">
    <property type="entry name" value="SusC/RagA family TonB-linked outer membrane protein"/>
    <property type="match status" value="1"/>
</dbReference>
<dbReference type="Gene3D" id="2.60.40.1120">
    <property type="entry name" value="Carboxypeptidase-like, regulatory domain"/>
    <property type="match status" value="1"/>
</dbReference>